<dbReference type="Proteomes" id="UP000318864">
    <property type="component" value="Unassembled WGS sequence"/>
</dbReference>
<keyword evidence="6" id="KW-1185">Reference proteome</keyword>
<evidence type="ECO:0000259" key="3">
    <source>
        <dbReference type="Pfam" id="PF26413"/>
    </source>
</evidence>
<sequence length="327" mass="35783">MDGDRGPNGSVDPRYCSSCGTALEPAANYCPDCGAATGRWNVDSSRPLDDRPRSKTAPTSNSPSADRVRSRRATDRPPLEYRIAAATKDGWRLEHDFGDHVVMVRRTVGSVADHLLVALITAWWTMGLGNVIYGVYRYGNDAERMVLSADERMAANPLRRSLLFRWAIAAVCWLSAAILLATAVQLSTGAMLLVGAIAVFVGLVGTTLLPSVRRRLENRHSIRATGRVRTVDERSVRSPDEPCTACASSIEDGIERTYRTDYCVFGIPVNSSADHNHYCRVCANAERDPVDPIGSLETGRPSGRRGRDAVREPQPSDSDGEPDLDRR</sequence>
<dbReference type="Pfam" id="PF26438">
    <property type="entry name" value="DUF8108_N"/>
    <property type="match status" value="1"/>
</dbReference>
<dbReference type="EMBL" id="RBZW01000058">
    <property type="protein sequence ID" value="THE63694.1"/>
    <property type="molecule type" value="Genomic_DNA"/>
</dbReference>
<dbReference type="AlphaFoldDB" id="A0A4S3TI24"/>
<feature type="transmembrane region" description="Helical" evidence="2">
    <location>
        <begin position="190"/>
        <end position="209"/>
    </location>
</feature>
<feature type="transmembrane region" description="Helical" evidence="2">
    <location>
        <begin position="115"/>
        <end position="136"/>
    </location>
</feature>
<feature type="region of interest" description="Disordered" evidence="1">
    <location>
        <begin position="289"/>
        <end position="327"/>
    </location>
</feature>
<accession>A0A4S3TI24</accession>
<evidence type="ECO:0000256" key="2">
    <source>
        <dbReference type="SAM" id="Phobius"/>
    </source>
</evidence>
<feature type="compositionally biased region" description="Acidic residues" evidence="1">
    <location>
        <begin position="318"/>
        <end position="327"/>
    </location>
</feature>
<evidence type="ECO:0000256" key="1">
    <source>
        <dbReference type="SAM" id="MobiDB-lite"/>
    </source>
</evidence>
<evidence type="ECO:0000313" key="6">
    <source>
        <dbReference type="Proteomes" id="UP000318864"/>
    </source>
</evidence>
<organism evidence="5 6">
    <name type="scientific">Salinadaptatus halalkaliphilus</name>
    <dbReference type="NCBI Taxonomy" id="2419781"/>
    <lineage>
        <taxon>Archaea</taxon>
        <taxon>Methanobacteriati</taxon>
        <taxon>Methanobacteriota</taxon>
        <taxon>Stenosarchaea group</taxon>
        <taxon>Halobacteria</taxon>
        <taxon>Halobacteriales</taxon>
        <taxon>Natrialbaceae</taxon>
        <taxon>Salinadaptatus</taxon>
    </lineage>
</organism>
<dbReference type="InterPro" id="IPR058421">
    <property type="entry name" value="DUF8108_C"/>
</dbReference>
<dbReference type="InterPro" id="IPR058962">
    <property type="entry name" value="DUF8108_N"/>
</dbReference>
<evidence type="ECO:0000259" key="4">
    <source>
        <dbReference type="Pfam" id="PF26438"/>
    </source>
</evidence>
<keyword evidence="2" id="KW-1133">Transmembrane helix</keyword>
<feature type="domain" description="DUF8108" evidence="3">
    <location>
        <begin position="217"/>
        <end position="284"/>
    </location>
</feature>
<keyword evidence="2" id="KW-0472">Membrane</keyword>
<dbReference type="OrthoDB" id="53394at2157"/>
<comment type="caution">
    <text evidence="5">The sequence shown here is derived from an EMBL/GenBank/DDBJ whole genome shotgun (WGS) entry which is preliminary data.</text>
</comment>
<feature type="transmembrane region" description="Helical" evidence="2">
    <location>
        <begin position="162"/>
        <end position="184"/>
    </location>
</feature>
<feature type="domain" description="DUF8108" evidence="4">
    <location>
        <begin position="76"/>
        <end position="147"/>
    </location>
</feature>
<feature type="region of interest" description="Disordered" evidence="1">
    <location>
        <begin position="39"/>
        <end position="74"/>
    </location>
</feature>
<keyword evidence="2" id="KW-0812">Transmembrane</keyword>
<dbReference type="Pfam" id="PF26413">
    <property type="entry name" value="DUF8108"/>
    <property type="match status" value="1"/>
</dbReference>
<protein>
    <submittedName>
        <fullName evidence="5">Zinc ribbon domain-containing protein</fullName>
    </submittedName>
</protein>
<gene>
    <name evidence="5" type="ORF">D8Y22_17960</name>
</gene>
<dbReference type="RefSeq" id="WP_141466043.1">
    <property type="nucleotide sequence ID" value="NZ_RBZW01000058.1"/>
</dbReference>
<name>A0A4S3TI24_9EURY</name>
<evidence type="ECO:0000313" key="5">
    <source>
        <dbReference type="EMBL" id="THE63694.1"/>
    </source>
</evidence>
<reference evidence="5 6" key="1">
    <citation type="submission" date="2018-10" db="EMBL/GenBank/DDBJ databases">
        <title>Natronolimnobius sp. XQ-INN 246 isolated from Inner Mongolia Autonomous Region of China.</title>
        <authorList>
            <person name="Xue Q."/>
        </authorList>
    </citation>
    <scope>NUCLEOTIDE SEQUENCE [LARGE SCALE GENOMIC DNA]</scope>
    <source>
        <strain evidence="5 6">XQ-INN 246</strain>
    </source>
</reference>
<proteinExistence type="predicted"/>